<dbReference type="InterPro" id="IPR036188">
    <property type="entry name" value="FAD/NAD-bd_sf"/>
</dbReference>
<dbReference type="Proteomes" id="UP001642464">
    <property type="component" value="Unassembled WGS sequence"/>
</dbReference>
<feature type="domain" description="FAD/NAD(P)-binding" evidence="5">
    <location>
        <begin position="454"/>
        <end position="768"/>
    </location>
</feature>
<evidence type="ECO:0000256" key="3">
    <source>
        <dbReference type="ARBA" id="ARBA00022827"/>
    </source>
</evidence>
<dbReference type="SUPFAM" id="SSF51905">
    <property type="entry name" value="FAD/NAD(P)-binding domain"/>
    <property type="match status" value="8"/>
</dbReference>
<keyword evidence="4" id="KW-0560">Oxidoreductase</keyword>
<evidence type="ECO:0000256" key="4">
    <source>
        <dbReference type="ARBA" id="ARBA00023002"/>
    </source>
</evidence>
<feature type="domain" description="FAD/NAD(P)-binding" evidence="5">
    <location>
        <begin position="954"/>
        <end position="1269"/>
    </location>
</feature>
<proteinExistence type="inferred from homology"/>
<evidence type="ECO:0000313" key="6">
    <source>
        <dbReference type="EMBL" id="CAK9103658.1"/>
    </source>
</evidence>
<dbReference type="PANTHER" id="PTHR43735:SF3">
    <property type="entry name" value="FERROPTOSIS SUPPRESSOR PROTEIN 1"/>
    <property type="match status" value="1"/>
</dbReference>
<accession>A0ABP0RVK8</accession>
<sequence>MPPSQRRVLIIGGSFSGLAAGRDLASHYLVTIIDAKEYFEYTPGVLRAYVKPKHLDALTFTLQPVIETRMGCKYIWGEVKELNGAEKTATYKPIFTSERETIDFDYCIIAAGCNFGPFHKWGESLWFPTIHEDARPEGSWPHLDERYLEGRRRHVLEEFNFLKSLNDKSATCLVVGAGFIGVEWATEIQHFFPRVKLTIIDFLPQPLGPLPASAAKYCEKYMNKVGIKQFYNTKYDAKNTEFWKSIDLPNGADKEYVCIGVKASNYFMPKETLSEKGPGGGGWILMNQNLSVKTRDGKLWGADDKGFPRIYAVGDCNYGCIEEPGKKPDDWPIPPIPKISYPGEEMCIVACTNIEKTDRLLFQSKTVDCCGDPLKVWDMHWPWGAGMFATSLGPDDACFVAGANWQKNSGLMCVWGQVCAVQKEFIEASKTDECAYGFIGRCIWYFVHHTPVRRVLVVGGSFSGLAAGRDLGKHFLVTIVDAKERSLGAEPGVLRAYVKPKHLDALSFTLQPVIETRMGCKFLWGEVKEINGEQKPGTQKPCMARWEIIDFDYCIIASGCNFGPFHKWGESLWFPTIHEDARAEGSWPHIDERFLEGRRRHIIEEYNFIKGLNDKSAKVLVVGAGFIGVEWVTEIQHFFPNVKLTIIDFLPQPLGPLPAKAAKYCEKYMNKVGIKQFYNTKYDAKNPEFWKSIELPDGVDKEYVCIGVKASNYFMPPETLSEKGPGGGGWILMDMSLAVKTREGKPWGYDEKGFPRIYAVGDCNYSCVEEPGKKPDEWPIPPIPKISYPGEEMCTVACKNIENIDKMLYNRRKRHCCGSKITVQNMHWPWGAGMFATSLGPDDACFVAGANWKKNSGLMCVWGQVCAVQKEFIEATKTDECAYGIIGRGIWYFVHHTPVHLWGSVEHAADIRVQTRGVSWDIEDCLLASLKVRYSRRGSKYMVDLPAKAYPQRRVLIIGGSFSGLAAGRDLGSHYLVTIIDAKEYFEYTPGILRAYVKPKHLDALTFTLQPVIETRMGCKYIWGEVKELNGAEKTATYKPIFTSERETIDFDYCIIAAGCNFGPFHKWGESLWFPTIHEEARPEGSWPHLDERYLEGRRRHVLEEFNFLKSLHDKSATVLVVGAGFIGVEWATEIRHFFPRVKLTIIDFLPQPLGPLPATAAKYCEKYMNKVGIKQFYNTKYDAKNPEFWKSIDMVSGPDKEYVCIGVKASNYFMPKETLSEKGPGGGGWILMNQNLSVKTRDGKLWGADDKGFPRIYAVGDCNYGCIEEAGKKPDDWPLPPIPKISYPGEEMCIVACTNIEKIDRLLFQSKTVDCCGDPLKVWDMHWPWGAGMFATSLGPDDACFVAGANWQKNSGLMCVWGQVCAVQKEFIEASKTDECAYGFIGRCIWYFVHHTPVRRVLIIGGSFSGLAAGRDLGSHYLVTIIDAKEYFEYTPGVLRAYVKPKHLDALTFTLQPVIETRMGCKFIWGEVKELNAEQKTATYKPIFTTERETIDFDYCIIAAGCNFGPFHKWGESLWFPTIHEDARPEGSWPHLDERYLEGRRRHVLEEFNFLKSLHDKSATCLVVGAGFIGVEWATEIQHFFPRVKLTIIDFLPQPLGPLPATAAKYCEKYMNKVGIKQFYNTKYDAKNPEFWKSIDLPNGPDKEYVCIGVKASNYFMPKETLSEKGPGGGGWILMNQNLSVKTRDGKLWGADEKGFPRIYAVGDCNYGCIEEAGKKPDDWPIPPIPKISYPGEEMCIVACTNIEKTDKLLFQSKTVDCCGDPLKVWDMHWPWGAGMFATSLGPDDACFVAGANWQKNSGLMCVWGQVCAVQKEFIEASKTDECAYGFIGRCIWYFVHHTPVHLFGGGPRWGY</sequence>
<protein>
    <submittedName>
        <fullName evidence="6">Apoptosis-inducing factor homolog B</fullName>
    </submittedName>
</protein>
<organism evidence="6 7">
    <name type="scientific">Durusdinium trenchii</name>
    <dbReference type="NCBI Taxonomy" id="1381693"/>
    <lineage>
        <taxon>Eukaryota</taxon>
        <taxon>Sar</taxon>
        <taxon>Alveolata</taxon>
        <taxon>Dinophyceae</taxon>
        <taxon>Suessiales</taxon>
        <taxon>Symbiodiniaceae</taxon>
        <taxon>Durusdinium</taxon>
    </lineage>
</organism>
<feature type="domain" description="FAD/NAD(P)-binding" evidence="5">
    <location>
        <begin position="7"/>
        <end position="318"/>
    </location>
</feature>
<comment type="caution">
    <text evidence="6">The sequence shown here is derived from an EMBL/GenBank/DDBJ whole genome shotgun (WGS) entry which is preliminary data.</text>
</comment>
<dbReference type="Gene3D" id="3.50.50.100">
    <property type="match status" value="4"/>
</dbReference>
<feature type="domain" description="FAD/NAD(P)-binding" evidence="5">
    <location>
        <begin position="1401"/>
        <end position="1716"/>
    </location>
</feature>
<gene>
    <name evidence="6" type="ORF">SCF082_LOCUS48410</name>
</gene>
<dbReference type="EMBL" id="CAXAMM010042228">
    <property type="protein sequence ID" value="CAK9103658.1"/>
    <property type="molecule type" value="Genomic_DNA"/>
</dbReference>
<evidence type="ECO:0000313" key="7">
    <source>
        <dbReference type="Proteomes" id="UP001642464"/>
    </source>
</evidence>
<dbReference type="Pfam" id="PF07992">
    <property type="entry name" value="Pyr_redox_2"/>
    <property type="match status" value="4"/>
</dbReference>
<reference evidence="6 7" key="1">
    <citation type="submission" date="2024-02" db="EMBL/GenBank/DDBJ databases">
        <authorList>
            <person name="Chen Y."/>
            <person name="Shah S."/>
            <person name="Dougan E. K."/>
            <person name="Thang M."/>
            <person name="Chan C."/>
        </authorList>
    </citation>
    <scope>NUCLEOTIDE SEQUENCE [LARGE SCALE GENOMIC DNA]</scope>
</reference>
<keyword evidence="2" id="KW-0285">Flavoprotein</keyword>
<evidence type="ECO:0000256" key="2">
    <source>
        <dbReference type="ARBA" id="ARBA00022630"/>
    </source>
</evidence>
<name>A0ABP0RVK8_9DINO</name>
<dbReference type="InterPro" id="IPR023753">
    <property type="entry name" value="FAD/NAD-binding_dom"/>
</dbReference>
<keyword evidence="7" id="KW-1185">Reference proteome</keyword>
<evidence type="ECO:0000256" key="1">
    <source>
        <dbReference type="ARBA" id="ARBA00006442"/>
    </source>
</evidence>
<comment type="similarity">
    <text evidence="1">Belongs to the FAD-dependent oxidoreductase family.</text>
</comment>
<dbReference type="PRINTS" id="PR00411">
    <property type="entry name" value="PNDRDTASEI"/>
</dbReference>
<keyword evidence="3" id="KW-0274">FAD</keyword>
<dbReference type="PANTHER" id="PTHR43735">
    <property type="entry name" value="APOPTOSIS-INDUCING FACTOR 1"/>
    <property type="match status" value="1"/>
</dbReference>
<evidence type="ECO:0000259" key="5">
    <source>
        <dbReference type="Pfam" id="PF07992"/>
    </source>
</evidence>